<feature type="chain" id="PRO_5040872289" description="S-adenosyl-L-methionine-dependent methyltransferase" evidence="3">
    <location>
        <begin position="22"/>
        <end position="380"/>
    </location>
</feature>
<comment type="caution">
    <text evidence="4">The sequence shown here is derived from an EMBL/GenBank/DDBJ whole genome shotgun (WGS) entry which is preliminary data.</text>
</comment>
<dbReference type="AlphaFoldDB" id="A0A9W7G2U5"/>
<keyword evidence="2" id="KW-0808">Transferase</keyword>
<accession>A0A9W7G2U5</accession>
<evidence type="ECO:0000313" key="5">
    <source>
        <dbReference type="Proteomes" id="UP001165065"/>
    </source>
</evidence>
<dbReference type="SUPFAM" id="SSF53335">
    <property type="entry name" value="S-adenosyl-L-methionine-dependent methyltransferases"/>
    <property type="match status" value="1"/>
</dbReference>
<keyword evidence="3" id="KW-0732">Signal</keyword>
<protein>
    <recommendedName>
        <fullName evidence="6">S-adenosyl-L-methionine-dependent methyltransferase</fullName>
    </recommendedName>
</protein>
<dbReference type="InterPro" id="IPR029063">
    <property type="entry name" value="SAM-dependent_MTases_sf"/>
</dbReference>
<organism evidence="4 5">
    <name type="scientific">Triparma columacea</name>
    <dbReference type="NCBI Taxonomy" id="722753"/>
    <lineage>
        <taxon>Eukaryota</taxon>
        <taxon>Sar</taxon>
        <taxon>Stramenopiles</taxon>
        <taxon>Ochrophyta</taxon>
        <taxon>Bolidophyceae</taxon>
        <taxon>Parmales</taxon>
        <taxon>Triparmaceae</taxon>
        <taxon>Triparma</taxon>
    </lineage>
</organism>
<reference evidence="5" key="1">
    <citation type="journal article" date="2023" name="Commun. Biol.">
        <title>Genome analysis of Parmales, the sister group of diatoms, reveals the evolutionary specialization of diatoms from phago-mixotrophs to photoautotrophs.</title>
        <authorList>
            <person name="Ban H."/>
            <person name="Sato S."/>
            <person name="Yoshikawa S."/>
            <person name="Yamada K."/>
            <person name="Nakamura Y."/>
            <person name="Ichinomiya M."/>
            <person name="Sato N."/>
            <person name="Blanc-Mathieu R."/>
            <person name="Endo H."/>
            <person name="Kuwata A."/>
            <person name="Ogata H."/>
        </authorList>
    </citation>
    <scope>NUCLEOTIDE SEQUENCE [LARGE SCALE GENOMIC DNA]</scope>
</reference>
<evidence type="ECO:0000256" key="2">
    <source>
        <dbReference type="ARBA" id="ARBA00022679"/>
    </source>
</evidence>
<dbReference type="Proteomes" id="UP001165065">
    <property type="component" value="Unassembled WGS sequence"/>
</dbReference>
<dbReference type="OrthoDB" id="203237at2759"/>
<evidence type="ECO:0000313" key="4">
    <source>
        <dbReference type="EMBL" id="GMI30872.1"/>
    </source>
</evidence>
<keyword evidence="1" id="KW-0489">Methyltransferase</keyword>
<feature type="signal peptide" evidence="3">
    <location>
        <begin position="1"/>
        <end position="21"/>
    </location>
</feature>
<dbReference type="GO" id="GO:0032259">
    <property type="term" value="P:methylation"/>
    <property type="evidence" value="ECO:0007669"/>
    <property type="project" value="UniProtKB-KW"/>
</dbReference>
<evidence type="ECO:0000256" key="1">
    <source>
        <dbReference type="ARBA" id="ARBA00022603"/>
    </source>
</evidence>
<dbReference type="GO" id="GO:0008168">
    <property type="term" value="F:methyltransferase activity"/>
    <property type="evidence" value="ECO:0007669"/>
    <property type="project" value="UniProtKB-KW"/>
</dbReference>
<keyword evidence="5" id="KW-1185">Reference proteome</keyword>
<proteinExistence type="predicted"/>
<dbReference type="Gene3D" id="3.40.50.150">
    <property type="entry name" value="Vaccinia Virus protein VP39"/>
    <property type="match status" value="1"/>
</dbReference>
<evidence type="ECO:0000256" key="3">
    <source>
        <dbReference type="SAM" id="SignalP"/>
    </source>
</evidence>
<evidence type="ECO:0008006" key="6">
    <source>
        <dbReference type="Google" id="ProtNLM"/>
    </source>
</evidence>
<dbReference type="Pfam" id="PF04072">
    <property type="entry name" value="LCM"/>
    <property type="match status" value="1"/>
</dbReference>
<gene>
    <name evidence="4" type="ORF">TrCOL_g7254</name>
</gene>
<dbReference type="EMBL" id="BRYA01000004">
    <property type="protein sequence ID" value="GMI30872.1"/>
    <property type="molecule type" value="Genomic_DNA"/>
</dbReference>
<name>A0A9W7G2U5_9STRA</name>
<sequence length="380" mass="42344">MTTRCLFVLFLCLILLNPSSPLNLSSFKRENSFTRPSLGPSFRIRGNEKRYANATATAAALAVGAPVPSTRAPRFLWKLAWDFGKKSLSILHNPYLTSGYVPSDRNVNLSVLYWKALDGDEYARALLPGRLGRLFTSRAFRWMYPRLHHANVGIRTRFINRCLESVVAEEEGGDGGVADITQGFNVLILGAGFDSRGVRLLDGGGVVDKGKVRVVEFDLEGVVKEKGKVFERNYRRRRRRRRKSAGWGGSKEQLPILTNINLNYLEGTRATLSDEIQEGRRLGFGTTIIVCEAVLIYVNDVRGVVRTIGEAIEAAGGGEEDTKLGRTHYIFADRLPVKYGDVEEVKRLFEEEGWGRKGGKLRDFIPKPGLASSMGWVTTD</sequence>
<dbReference type="InterPro" id="IPR007213">
    <property type="entry name" value="Ppm1/Ppm2/Tcmp"/>
</dbReference>